<dbReference type="InterPro" id="IPR036942">
    <property type="entry name" value="Beta-barrel_TonB_sf"/>
</dbReference>
<dbReference type="GO" id="GO:0044718">
    <property type="term" value="P:siderophore transmembrane transport"/>
    <property type="evidence" value="ECO:0007669"/>
    <property type="project" value="TreeGrafter"/>
</dbReference>
<evidence type="ECO:0000256" key="4">
    <source>
        <dbReference type="ARBA" id="ARBA00022692"/>
    </source>
</evidence>
<reference evidence="8" key="2">
    <citation type="submission" date="2020-09" db="EMBL/GenBank/DDBJ databases">
        <authorList>
            <person name="Sun Q."/>
            <person name="Zhou Y."/>
        </authorList>
    </citation>
    <scope>NUCLEOTIDE SEQUENCE</scope>
    <source>
        <strain evidence="8">CGMCC 1.15447</strain>
    </source>
</reference>
<feature type="domain" description="TonB-dependent transporter Oar-like beta-barrel" evidence="7">
    <location>
        <begin position="326"/>
        <end position="540"/>
    </location>
</feature>
<dbReference type="InterPro" id="IPR039426">
    <property type="entry name" value="TonB-dep_rcpt-like"/>
</dbReference>
<name>A0A916RG89_9BACT</name>
<sequence>MAQGGRVFGSVSGTVTDSTGAAIARAKVGISGVDNNVVRTAVSGADGGFTVGNLPSGDYAVEITTAGFSAYRNASVAVAVGRDVRVDAVLAPANAKQQVTVQAQTEALDTEQTSPVANIDKDRIEELPIPSRNYLSFTLLAPSLASANPAIGKQSLAANEGGFSSGGLRPSSNALYIDGVDDNDEYTGLSRTELSPEAISDFQVVNHGYAAQAGGSAGGSVDVVTRSGANLQHGDAFIFVQNGALNGTPALELAPRKPDENRLRVGLSTGGAIQKDKLFYYVAAEQEMAHGEDAGDFDSQMASAIDRALAQTGPLGGFQVQQGFFPTTNQETELSGRLDRSLGTSSLMLRYAMTNNRSVNDAFNTDDLTDLSARGSAFYDDNSVNGLWNDTISPMLVNQVNFQVAQRRVNLKTGSTNGPGVVVAGIAQLGTPFAGNNRRYETHVDLGDDVILQHGKHLFQAGAAMSHVALRAADMEGFGGLYVFPSVADLTAGQPDFYMQSFGNPNTNFDEVRGAAYMQDHWTPVRGLALDYGLRYEVNHLPGPLPMDADALSPRFGFAWSPNKDWVVRGGFGMFYDRYLLSTINHIREFDGVHAEQQIAEETEAAALYQMGQRFTAPHVGIAPSIWQAQAGLANPYSETASFGVEHSLGAQWTASAEYRFARGVKMGRTINSNLLPPVVLTQANAPSLGISAPTPQQIGQLVFSDQRLNAAYDTINQFQTEAGSDYNGLTATVNRQFTEEFELMAGYTLSKTTDNASYDTEQPQNPYALGEERAPSLGDQRQRFVASGLWVLGPDLDDPQDMQTAATPNLLQKIIYGFEFAPILAVDSGFRDNPLTGTDSNREHIYPFAARPSDYTRNSLKTPANVNFDLRILRMVPIWRGHLDIVAESFNLLNKQNIDLINPVYGLDSAPQNGFEKPIQMADPRRVQFSLDYEY</sequence>
<reference evidence="8" key="1">
    <citation type="journal article" date="2014" name="Int. J. Syst. Evol. Microbiol.">
        <title>Complete genome sequence of Corynebacterium casei LMG S-19264T (=DSM 44701T), isolated from a smear-ripened cheese.</title>
        <authorList>
            <consortium name="US DOE Joint Genome Institute (JGI-PGF)"/>
            <person name="Walter F."/>
            <person name="Albersmeier A."/>
            <person name="Kalinowski J."/>
            <person name="Ruckert C."/>
        </authorList>
    </citation>
    <scope>NUCLEOTIDE SEQUENCE</scope>
    <source>
        <strain evidence="8">CGMCC 1.15447</strain>
    </source>
</reference>
<keyword evidence="5" id="KW-0472">Membrane</keyword>
<evidence type="ECO:0000256" key="3">
    <source>
        <dbReference type="ARBA" id="ARBA00022452"/>
    </source>
</evidence>
<dbReference type="SUPFAM" id="SSF56935">
    <property type="entry name" value="Porins"/>
    <property type="match status" value="1"/>
</dbReference>
<comment type="subcellular location">
    <subcellularLocation>
        <location evidence="1">Cell outer membrane</location>
        <topology evidence="1">Multi-pass membrane protein</topology>
    </subcellularLocation>
</comment>
<keyword evidence="6" id="KW-0998">Cell outer membrane</keyword>
<evidence type="ECO:0000256" key="6">
    <source>
        <dbReference type="ARBA" id="ARBA00023237"/>
    </source>
</evidence>
<keyword evidence="9" id="KW-1185">Reference proteome</keyword>
<keyword evidence="3" id="KW-1134">Transmembrane beta strand</keyword>
<dbReference type="EMBL" id="BMJB01000001">
    <property type="protein sequence ID" value="GGA55354.1"/>
    <property type="molecule type" value="Genomic_DNA"/>
</dbReference>
<dbReference type="Gene3D" id="2.170.130.10">
    <property type="entry name" value="TonB-dependent receptor, plug domain"/>
    <property type="match status" value="1"/>
</dbReference>
<gene>
    <name evidence="8" type="ORF">GCM10011507_03260</name>
</gene>
<feature type="domain" description="TonB-dependent transporter Oar-like beta-barrel" evidence="7">
    <location>
        <begin position="548"/>
        <end position="857"/>
    </location>
</feature>
<evidence type="ECO:0000256" key="1">
    <source>
        <dbReference type="ARBA" id="ARBA00004571"/>
    </source>
</evidence>
<proteinExistence type="predicted"/>
<dbReference type="SUPFAM" id="SSF49452">
    <property type="entry name" value="Starch-binding domain-like"/>
    <property type="match status" value="1"/>
</dbReference>
<dbReference type="InterPro" id="IPR057601">
    <property type="entry name" value="Oar-like_b-barrel"/>
</dbReference>
<comment type="caution">
    <text evidence="8">The sequence shown here is derived from an EMBL/GenBank/DDBJ whole genome shotgun (WGS) entry which is preliminary data.</text>
</comment>
<organism evidence="8 9">
    <name type="scientific">Edaphobacter acidisoli</name>
    <dbReference type="NCBI Taxonomy" id="2040573"/>
    <lineage>
        <taxon>Bacteria</taxon>
        <taxon>Pseudomonadati</taxon>
        <taxon>Acidobacteriota</taxon>
        <taxon>Terriglobia</taxon>
        <taxon>Terriglobales</taxon>
        <taxon>Acidobacteriaceae</taxon>
        <taxon>Edaphobacter</taxon>
    </lineage>
</organism>
<evidence type="ECO:0000256" key="2">
    <source>
        <dbReference type="ARBA" id="ARBA00022448"/>
    </source>
</evidence>
<dbReference type="InterPro" id="IPR037066">
    <property type="entry name" value="Plug_dom_sf"/>
</dbReference>
<dbReference type="GO" id="GO:0009279">
    <property type="term" value="C:cell outer membrane"/>
    <property type="evidence" value="ECO:0007669"/>
    <property type="project" value="UniProtKB-SubCell"/>
</dbReference>
<keyword evidence="4" id="KW-0812">Transmembrane</keyword>
<dbReference type="Gene3D" id="2.40.170.20">
    <property type="entry name" value="TonB-dependent receptor, beta-barrel domain"/>
    <property type="match status" value="1"/>
</dbReference>
<evidence type="ECO:0000313" key="9">
    <source>
        <dbReference type="Proteomes" id="UP000648801"/>
    </source>
</evidence>
<dbReference type="Gene3D" id="2.60.40.1120">
    <property type="entry name" value="Carboxypeptidase-like, regulatory domain"/>
    <property type="match status" value="1"/>
</dbReference>
<dbReference type="AlphaFoldDB" id="A0A916RG89"/>
<keyword evidence="2" id="KW-0813">Transport</keyword>
<dbReference type="InterPro" id="IPR013784">
    <property type="entry name" value="Carb-bd-like_fold"/>
</dbReference>
<dbReference type="GO" id="GO:0015344">
    <property type="term" value="F:siderophore uptake transmembrane transporter activity"/>
    <property type="evidence" value="ECO:0007669"/>
    <property type="project" value="TreeGrafter"/>
</dbReference>
<dbReference type="Proteomes" id="UP000648801">
    <property type="component" value="Unassembled WGS sequence"/>
</dbReference>
<dbReference type="PANTHER" id="PTHR30069">
    <property type="entry name" value="TONB-DEPENDENT OUTER MEMBRANE RECEPTOR"/>
    <property type="match status" value="1"/>
</dbReference>
<protein>
    <recommendedName>
        <fullName evidence="7">TonB-dependent transporter Oar-like beta-barrel domain-containing protein</fullName>
    </recommendedName>
</protein>
<accession>A0A916RG89</accession>
<dbReference type="Pfam" id="PF13620">
    <property type="entry name" value="CarboxypepD_reg"/>
    <property type="match status" value="1"/>
</dbReference>
<evidence type="ECO:0000256" key="5">
    <source>
        <dbReference type="ARBA" id="ARBA00023136"/>
    </source>
</evidence>
<evidence type="ECO:0000259" key="7">
    <source>
        <dbReference type="Pfam" id="PF25183"/>
    </source>
</evidence>
<dbReference type="GO" id="GO:0030246">
    <property type="term" value="F:carbohydrate binding"/>
    <property type="evidence" value="ECO:0007669"/>
    <property type="project" value="InterPro"/>
</dbReference>
<dbReference type="Pfam" id="PF25183">
    <property type="entry name" value="OMP_b-brl_4"/>
    <property type="match status" value="3"/>
</dbReference>
<dbReference type="PANTHER" id="PTHR30069:SF46">
    <property type="entry name" value="OAR PROTEIN"/>
    <property type="match status" value="1"/>
</dbReference>
<feature type="domain" description="TonB-dependent transporter Oar-like beta-barrel" evidence="7">
    <location>
        <begin position="224"/>
        <end position="286"/>
    </location>
</feature>
<evidence type="ECO:0000313" key="8">
    <source>
        <dbReference type="EMBL" id="GGA55354.1"/>
    </source>
</evidence>